<protein>
    <submittedName>
        <fullName evidence="1">Uncharacterized protein</fullName>
    </submittedName>
</protein>
<accession>A0A6H5GMV0</accession>
<dbReference type="EMBL" id="CADCXU010016281">
    <property type="protein sequence ID" value="CAB0005334.1"/>
    <property type="molecule type" value="Genomic_DNA"/>
</dbReference>
<gene>
    <name evidence="1" type="ORF">NTEN_LOCUS10811</name>
</gene>
<organism evidence="1 2">
    <name type="scientific">Nesidiocoris tenuis</name>
    <dbReference type="NCBI Taxonomy" id="355587"/>
    <lineage>
        <taxon>Eukaryota</taxon>
        <taxon>Metazoa</taxon>
        <taxon>Ecdysozoa</taxon>
        <taxon>Arthropoda</taxon>
        <taxon>Hexapoda</taxon>
        <taxon>Insecta</taxon>
        <taxon>Pterygota</taxon>
        <taxon>Neoptera</taxon>
        <taxon>Paraneoptera</taxon>
        <taxon>Hemiptera</taxon>
        <taxon>Heteroptera</taxon>
        <taxon>Panheteroptera</taxon>
        <taxon>Cimicomorpha</taxon>
        <taxon>Miridae</taxon>
        <taxon>Dicyphina</taxon>
        <taxon>Nesidiocoris</taxon>
    </lineage>
</organism>
<reference evidence="1 2" key="1">
    <citation type="submission" date="2020-02" db="EMBL/GenBank/DDBJ databases">
        <authorList>
            <person name="Ferguson B K."/>
        </authorList>
    </citation>
    <scope>NUCLEOTIDE SEQUENCE [LARGE SCALE GENOMIC DNA]</scope>
</reference>
<dbReference type="AlphaFoldDB" id="A0A6H5GMV0"/>
<evidence type="ECO:0000313" key="2">
    <source>
        <dbReference type="Proteomes" id="UP000479000"/>
    </source>
</evidence>
<evidence type="ECO:0000313" key="1">
    <source>
        <dbReference type="EMBL" id="CAB0005334.1"/>
    </source>
</evidence>
<keyword evidence="2" id="KW-1185">Reference proteome</keyword>
<sequence length="101" mass="11456">VFVCEISRVPSEPERIFSQGYIPDDRIQLGPYDGVTTVSARASAGWQPIPARNVDFRPPMRCRKRAASYQSTFWNLFHQVAPIRDPTSCTFLKSPHHGQPI</sequence>
<proteinExistence type="predicted"/>
<name>A0A6H5GMV0_9HEMI</name>
<feature type="non-terminal residue" evidence="1">
    <location>
        <position position="1"/>
    </location>
</feature>
<dbReference type="Proteomes" id="UP000479000">
    <property type="component" value="Unassembled WGS sequence"/>
</dbReference>